<dbReference type="NCBIfam" id="NF003652">
    <property type="entry name" value="PRK05286.2-5"/>
    <property type="match status" value="1"/>
</dbReference>
<dbReference type="GO" id="GO:0005737">
    <property type="term" value="C:cytoplasm"/>
    <property type="evidence" value="ECO:0007669"/>
    <property type="project" value="InterPro"/>
</dbReference>
<gene>
    <name evidence="11" type="primary">pyrD</name>
    <name evidence="13" type="ORF">F0357_08545</name>
</gene>
<evidence type="ECO:0000256" key="6">
    <source>
        <dbReference type="ARBA" id="ARBA00022643"/>
    </source>
</evidence>
<evidence type="ECO:0000256" key="4">
    <source>
        <dbReference type="ARBA" id="ARBA00005359"/>
    </source>
</evidence>
<evidence type="ECO:0000259" key="12">
    <source>
        <dbReference type="Pfam" id="PF01180"/>
    </source>
</evidence>
<dbReference type="RefSeq" id="WP_312861515.1">
    <property type="nucleotide sequence ID" value="NZ_VWNA01000001.1"/>
</dbReference>
<evidence type="ECO:0000256" key="9">
    <source>
        <dbReference type="ARBA" id="ARBA00023136"/>
    </source>
</evidence>
<feature type="binding site" evidence="11">
    <location>
        <position position="84"/>
    </location>
    <ligand>
        <name>FMN</name>
        <dbReference type="ChEBI" id="CHEBI:58210"/>
    </ligand>
</feature>
<evidence type="ECO:0000256" key="11">
    <source>
        <dbReference type="HAMAP-Rule" id="MF_00225"/>
    </source>
</evidence>
<dbReference type="Gene3D" id="3.20.20.70">
    <property type="entry name" value="Aldolase class I"/>
    <property type="match status" value="1"/>
</dbReference>
<name>A0A6A7Y4N5_9HYPH</name>
<dbReference type="InterPro" id="IPR050074">
    <property type="entry name" value="DHO_dehydrogenase"/>
</dbReference>
<feature type="binding site" evidence="11">
    <location>
        <position position="292"/>
    </location>
    <ligand>
        <name>FMN</name>
        <dbReference type="ChEBI" id="CHEBI:58210"/>
    </ligand>
</feature>
<comment type="cofactor">
    <cofactor evidence="11">
        <name>FMN</name>
        <dbReference type="ChEBI" id="CHEBI:58210"/>
    </cofactor>
    <text evidence="11">Binds 1 FMN per subunit.</text>
</comment>
<dbReference type="Proteomes" id="UP000332515">
    <property type="component" value="Unassembled WGS sequence"/>
</dbReference>
<feature type="binding site" evidence="11">
    <location>
        <position position="214"/>
    </location>
    <ligand>
        <name>FMN</name>
        <dbReference type="ChEBI" id="CHEBI:58210"/>
    </ligand>
</feature>
<dbReference type="PROSITE" id="PS00912">
    <property type="entry name" value="DHODEHASE_2"/>
    <property type="match status" value="1"/>
</dbReference>
<feature type="binding site" evidence="11">
    <location>
        <position position="264"/>
    </location>
    <ligand>
        <name>FMN</name>
        <dbReference type="ChEBI" id="CHEBI:58210"/>
    </ligand>
</feature>
<keyword evidence="8 11" id="KW-0560">Oxidoreductase</keyword>
<comment type="similarity">
    <text evidence="4 11">Belongs to the dihydroorotate dehydrogenase family. Type 2 subfamily.</text>
</comment>
<accession>A0A6A7Y4N5</accession>
<dbReference type="PANTHER" id="PTHR48109:SF4">
    <property type="entry name" value="DIHYDROOROTATE DEHYDROGENASE (QUINONE), MITOCHONDRIAL"/>
    <property type="match status" value="1"/>
</dbReference>
<dbReference type="GO" id="GO:0106430">
    <property type="term" value="F:dihydroorotate dehydrogenase (quinone) activity"/>
    <property type="evidence" value="ECO:0007669"/>
    <property type="project" value="UniProtKB-EC"/>
</dbReference>
<evidence type="ECO:0000256" key="5">
    <source>
        <dbReference type="ARBA" id="ARBA00022630"/>
    </source>
</evidence>
<protein>
    <recommendedName>
        <fullName evidence="11">Dihydroorotate dehydrogenase (quinone)</fullName>
        <ecNumber evidence="11">1.3.5.2</ecNumber>
    </recommendedName>
    <alternativeName>
        <fullName evidence="11">DHOdehase</fullName>
        <shortName evidence="11">DHOD</shortName>
        <shortName evidence="11">DHODase</shortName>
    </alternativeName>
    <alternativeName>
        <fullName evidence="11">Dihydroorotate oxidase</fullName>
    </alternativeName>
</protein>
<keyword evidence="14" id="KW-1185">Reference proteome</keyword>
<feature type="binding site" evidence="11">
    <location>
        <begin position="60"/>
        <end position="64"/>
    </location>
    <ligand>
        <name>FMN</name>
        <dbReference type="ChEBI" id="CHEBI:58210"/>
    </ligand>
</feature>
<feature type="binding site" evidence="11">
    <location>
        <begin position="109"/>
        <end position="113"/>
    </location>
    <ligand>
        <name>substrate</name>
    </ligand>
</feature>
<evidence type="ECO:0000256" key="8">
    <source>
        <dbReference type="ARBA" id="ARBA00023002"/>
    </source>
</evidence>
<comment type="function">
    <text evidence="1 11">Catalyzes the conversion of dihydroorotate to orotate with quinone as electron acceptor.</text>
</comment>
<reference evidence="13 14" key="1">
    <citation type="submission" date="2019-09" db="EMBL/GenBank/DDBJ databases">
        <title>Segnochrobactrum spirostomi gen. nov., sp. nov., isolated from the ciliate Spirostomum cf. yagiui and description of a novel family, Segnochrobactraceae fam. nov. within the order Rhizobiales of the class Alphaproteobacteria.</title>
        <authorList>
            <person name="Akter S."/>
            <person name="Shazib S.U.A."/>
            <person name="Shin M.K."/>
        </authorList>
    </citation>
    <scope>NUCLEOTIDE SEQUENCE [LARGE SCALE GENOMIC DNA]</scope>
    <source>
        <strain evidence="13 14">Sp-1</strain>
    </source>
</reference>
<dbReference type="NCBIfam" id="NF003645">
    <property type="entry name" value="PRK05286.1-2"/>
    <property type="match status" value="1"/>
</dbReference>
<evidence type="ECO:0000313" key="13">
    <source>
        <dbReference type="EMBL" id="MQT12702.1"/>
    </source>
</evidence>
<feature type="binding site" evidence="11">
    <location>
        <position position="169"/>
    </location>
    <ligand>
        <name>substrate</name>
    </ligand>
</feature>
<dbReference type="Pfam" id="PF01180">
    <property type="entry name" value="DHO_dh"/>
    <property type="match status" value="1"/>
</dbReference>
<dbReference type="NCBIfam" id="TIGR01036">
    <property type="entry name" value="pyrD_sub2"/>
    <property type="match status" value="1"/>
</dbReference>
<evidence type="ECO:0000256" key="3">
    <source>
        <dbReference type="ARBA" id="ARBA00005161"/>
    </source>
</evidence>
<keyword evidence="7 11" id="KW-0665">Pyrimidine biosynthesis</keyword>
<comment type="caution">
    <text evidence="13">The sequence shown here is derived from an EMBL/GenBank/DDBJ whole genome shotgun (WGS) entry which is preliminary data.</text>
</comment>
<comment type="pathway">
    <text evidence="3 11">Pyrimidine metabolism; UMP biosynthesis via de novo pathway; orotate from (S)-dihydroorotate (quinone route): step 1/1.</text>
</comment>
<dbReference type="InterPro" id="IPR005720">
    <property type="entry name" value="Dihydroorotate_DH_cat"/>
</dbReference>
<dbReference type="AlphaFoldDB" id="A0A6A7Y4N5"/>
<dbReference type="UniPathway" id="UPA00070">
    <property type="reaction ID" value="UER00946"/>
</dbReference>
<dbReference type="InterPro" id="IPR001295">
    <property type="entry name" value="Dihydroorotate_DH_CS"/>
</dbReference>
<feature type="binding site" evidence="11">
    <location>
        <position position="169"/>
    </location>
    <ligand>
        <name>FMN</name>
        <dbReference type="ChEBI" id="CHEBI:58210"/>
    </ligand>
</feature>
<evidence type="ECO:0000313" key="14">
    <source>
        <dbReference type="Proteomes" id="UP000332515"/>
    </source>
</evidence>
<feature type="binding site" evidence="11">
    <location>
        <begin position="243"/>
        <end position="244"/>
    </location>
    <ligand>
        <name>substrate</name>
    </ligand>
</feature>
<proteinExistence type="inferred from homology"/>
<feature type="binding site" evidence="11">
    <location>
        <begin position="313"/>
        <end position="314"/>
    </location>
    <ligand>
        <name>FMN</name>
        <dbReference type="ChEBI" id="CHEBI:58210"/>
    </ligand>
</feature>
<keyword evidence="5 11" id="KW-0285">Flavoprotein</keyword>
<keyword evidence="9 11" id="KW-0472">Membrane</keyword>
<dbReference type="InterPro" id="IPR005719">
    <property type="entry name" value="Dihydroorotate_DH_2"/>
</dbReference>
<dbReference type="SUPFAM" id="SSF51395">
    <property type="entry name" value="FMN-linked oxidoreductases"/>
    <property type="match status" value="1"/>
</dbReference>
<feature type="active site" description="Nucleophile" evidence="11">
    <location>
        <position position="172"/>
    </location>
</feature>
<dbReference type="EC" id="1.3.5.2" evidence="11"/>
<comment type="subunit">
    <text evidence="11">Monomer.</text>
</comment>
<feature type="domain" description="Dihydroorotate dehydrogenase catalytic" evidence="12">
    <location>
        <begin position="43"/>
        <end position="335"/>
    </location>
</feature>
<dbReference type="EMBL" id="VWNA01000001">
    <property type="protein sequence ID" value="MQT12702.1"/>
    <property type="molecule type" value="Genomic_DNA"/>
</dbReference>
<evidence type="ECO:0000256" key="10">
    <source>
        <dbReference type="ARBA" id="ARBA00048639"/>
    </source>
</evidence>
<dbReference type="CDD" id="cd04738">
    <property type="entry name" value="DHOD_2_like"/>
    <property type="match status" value="1"/>
</dbReference>
<dbReference type="GO" id="GO:0005886">
    <property type="term" value="C:plasma membrane"/>
    <property type="evidence" value="ECO:0007669"/>
    <property type="project" value="UniProtKB-SubCell"/>
</dbReference>
<feature type="binding site" evidence="11">
    <location>
        <position position="64"/>
    </location>
    <ligand>
        <name>substrate</name>
    </ligand>
</feature>
<organism evidence="13 14">
    <name type="scientific">Segnochrobactrum spirostomi</name>
    <dbReference type="NCBI Taxonomy" id="2608987"/>
    <lineage>
        <taxon>Bacteria</taxon>
        <taxon>Pseudomonadati</taxon>
        <taxon>Pseudomonadota</taxon>
        <taxon>Alphaproteobacteria</taxon>
        <taxon>Hyphomicrobiales</taxon>
        <taxon>Segnochrobactraceae</taxon>
        <taxon>Segnochrobactrum</taxon>
    </lineage>
</organism>
<dbReference type="HAMAP" id="MF_00225">
    <property type="entry name" value="DHO_dh_type2"/>
    <property type="match status" value="1"/>
</dbReference>
<dbReference type="PANTHER" id="PTHR48109">
    <property type="entry name" value="DIHYDROOROTATE DEHYDROGENASE (QUINONE), MITOCHONDRIAL-RELATED"/>
    <property type="match status" value="1"/>
</dbReference>
<dbReference type="PROSITE" id="PS00911">
    <property type="entry name" value="DHODEHASE_1"/>
    <property type="match status" value="1"/>
</dbReference>
<dbReference type="GO" id="GO:0044205">
    <property type="term" value="P:'de novo' UMP biosynthetic process"/>
    <property type="evidence" value="ECO:0007669"/>
    <property type="project" value="UniProtKB-UniRule"/>
</dbReference>
<feature type="binding site" evidence="11">
    <location>
        <position position="174"/>
    </location>
    <ligand>
        <name>substrate</name>
    </ligand>
</feature>
<evidence type="ECO:0000256" key="7">
    <source>
        <dbReference type="ARBA" id="ARBA00022975"/>
    </source>
</evidence>
<feature type="binding site" evidence="11">
    <location>
        <position position="138"/>
    </location>
    <ligand>
        <name>FMN</name>
        <dbReference type="ChEBI" id="CHEBI:58210"/>
    </ligand>
</feature>
<evidence type="ECO:0000256" key="1">
    <source>
        <dbReference type="ARBA" id="ARBA00003125"/>
    </source>
</evidence>
<dbReference type="GO" id="GO:0006207">
    <property type="term" value="P:'de novo' pyrimidine nucleobase biosynthetic process"/>
    <property type="evidence" value="ECO:0007669"/>
    <property type="project" value="UniProtKB-UniRule"/>
</dbReference>
<sequence length="359" mass="37921">MSLYSLARTALFRLEPETAHGLTIAALSTGVAPPCTTKPDPRLAVRLLGLDIPNPLGIAAGFDKNAEVPDGVLRLGFGFAEIGTVTPRPQPGNPRPRMFRLVADRAVINRLGFNNEGHAAARARLVARRGRGGIVGVNVGANKDSTDRAADYVAGIEAFADLASYFTINISSPNTPGLRDLQAKAALSDLVARTTEARDRMAERHRRRVPMLLKVAPDLDETGLEDIVEVVAGSALDGLIVSNTTIGRPALSSPEAKETGGLSGRPLFALSTIMLARFRLRLPTLPLVGVGGVDSPETAFAKIAAGASLVQLYTGLVYEGPGLVGRILEGLSRELDRRRLASISEAVGIEAEAWAARTA</sequence>
<feature type="binding site" evidence="11">
    <location>
        <position position="242"/>
    </location>
    <ligand>
        <name>FMN</name>
        <dbReference type="ChEBI" id="CHEBI:58210"/>
    </ligand>
</feature>
<comment type="subcellular location">
    <subcellularLocation>
        <location evidence="11">Cell membrane</location>
        <topology evidence="11">Peripheral membrane protein</topology>
    </subcellularLocation>
    <subcellularLocation>
        <location evidence="2">Membrane</location>
    </subcellularLocation>
</comment>
<keyword evidence="6 11" id="KW-0288">FMN</keyword>
<comment type="catalytic activity">
    <reaction evidence="10 11">
        <text>(S)-dihydroorotate + a quinone = orotate + a quinol</text>
        <dbReference type="Rhea" id="RHEA:30187"/>
        <dbReference type="ChEBI" id="CHEBI:24646"/>
        <dbReference type="ChEBI" id="CHEBI:30839"/>
        <dbReference type="ChEBI" id="CHEBI:30864"/>
        <dbReference type="ChEBI" id="CHEBI:132124"/>
        <dbReference type="EC" id="1.3.5.2"/>
    </reaction>
</comment>
<evidence type="ECO:0000256" key="2">
    <source>
        <dbReference type="ARBA" id="ARBA00004370"/>
    </source>
</evidence>
<keyword evidence="11" id="KW-1003">Cell membrane</keyword>
<dbReference type="InterPro" id="IPR013785">
    <property type="entry name" value="Aldolase_TIM"/>
</dbReference>